<dbReference type="AlphaFoldDB" id="A0A4Q7AZE4"/>
<dbReference type="InterPro" id="IPR052936">
    <property type="entry name" value="Jasmonate_Hydroxylase-like"/>
</dbReference>
<dbReference type="PANTHER" id="PTHR37811:SF2">
    <property type="entry name" value="ABM DOMAIN-CONTAINING PROTEIN"/>
    <property type="match status" value="1"/>
</dbReference>
<sequence length="103" mass="12183">MKYVVVFKARIKHFDEHYVQTAQKMREKALKEFNCQHFEALCEEGQEIALSYWNSLSDIQAWHQDAEHIAAQQLGKEQWYAHFSVEVCEVQRRHSSPSSKQSI</sequence>
<keyword evidence="1" id="KW-0560">Oxidoreductase</keyword>
<dbReference type="EMBL" id="SGSU01000002">
    <property type="protein sequence ID" value="RZG69161.1"/>
    <property type="molecule type" value="Genomic_DNA"/>
</dbReference>
<evidence type="ECO:0000313" key="1">
    <source>
        <dbReference type="EMBL" id="RZG69161.1"/>
    </source>
</evidence>
<proteinExistence type="predicted"/>
<reference evidence="1 2" key="1">
    <citation type="submission" date="2019-02" db="EMBL/GenBank/DDBJ databases">
        <title>The Batch Genome Submission of Acinetobacter spp. strains.</title>
        <authorList>
            <person name="Qin J."/>
            <person name="Hu Y."/>
            <person name="Ye H."/>
            <person name="Wei L."/>
            <person name="Feng Y."/>
            <person name="Zong Z."/>
        </authorList>
    </citation>
    <scope>NUCLEOTIDE SEQUENCE [LARGE SCALE GENOMIC DNA]</scope>
    <source>
        <strain evidence="1 2">WCHABo060081</strain>
    </source>
</reference>
<dbReference type="GO" id="GO:0004497">
    <property type="term" value="F:monooxygenase activity"/>
    <property type="evidence" value="ECO:0007669"/>
    <property type="project" value="UniProtKB-KW"/>
</dbReference>
<dbReference type="SUPFAM" id="SSF54909">
    <property type="entry name" value="Dimeric alpha+beta barrel"/>
    <property type="match status" value="1"/>
</dbReference>
<dbReference type="Proteomes" id="UP000293483">
    <property type="component" value="Unassembled WGS sequence"/>
</dbReference>
<comment type="caution">
    <text evidence="1">The sequence shown here is derived from an EMBL/GenBank/DDBJ whole genome shotgun (WGS) entry which is preliminary data.</text>
</comment>
<evidence type="ECO:0000313" key="2">
    <source>
        <dbReference type="Proteomes" id="UP000293483"/>
    </source>
</evidence>
<name>A0A4Q7AZE4_9GAMM</name>
<organism evidence="1 2">
    <name type="scientific">Acinetobacter bouvetii</name>
    <dbReference type="NCBI Taxonomy" id="202951"/>
    <lineage>
        <taxon>Bacteria</taxon>
        <taxon>Pseudomonadati</taxon>
        <taxon>Pseudomonadota</taxon>
        <taxon>Gammaproteobacteria</taxon>
        <taxon>Moraxellales</taxon>
        <taxon>Moraxellaceae</taxon>
        <taxon>Acinetobacter</taxon>
    </lineage>
</organism>
<dbReference type="Gene3D" id="3.30.70.100">
    <property type="match status" value="1"/>
</dbReference>
<dbReference type="PANTHER" id="PTHR37811">
    <property type="entry name" value="BLL5343 PROTEIN"/>
    <property type="match status" value="1"/>
</dbReference>
<protein>
    <submittedName>
        <fullName evidence="1">Antibiotic biosynthesis monooxygenase</fullName>
    </submittedName>
</protein>
<keyword evidence="1" id="KW-0503">Monooxygenase</keyword>
<dbReference type="InterPro" id="IPR011008">
    <property type="entry name" value="Dimeric_a/b-barrel"/>
</dbReference>
<accession>A0A4Q7AZE4</accession>
<gene>
    <name evidence="1" type="ORF">EXE25_01630</name>
</gene>
<dbReference type="STRING" id="202951.GCA_001485025_01143"/>
<dbReference type="RefSeq" id="WP_130143876.1">
    <property type="nucleotide sequence ID" value="NZ_SGSU01000002.1"/>
</dbReference>